<feature type="region of interest" description="Disordered" evidence="3">
    <location>
        <begin position="2804"/>
        <end position="2825"/>
    </location>
</feature>
<proteinExistence type="predicted"/>
<feature type="compositionally biased region" description="Basic and acidic residues" evidence="3">
    <location>
        <begin position="2114"/>
        <end position="2128"/>
    </location>
</feature>
<feature type="region of interest" description="Disordered" evidence="3">
    <location>
        <begin position="999"/>
        <end position="1022"/>
    </location>
</feature>
<protein>
    <submittedName>
        <fullName evidence="5">Titin-like</fullName>
    </submittedName>
</protein>
<evidence type="ECO:0000256" key="3">
    <source>
        <dbReference type="SAM" id="MobiDB-lite"/>
    </source>
</evidence>
<feature type="region of interest" description="Disordered" evidence="3">
    <location>
        <begin position="925"/>
        <end position="961"/>
    </location>
</feature>
<sequence length="3525" mass="383080">MKDLNDNMYQRLEYEQSYGNQEESPCNGTENVSIVVRKKKVKNRKKNESSKCGQHPAVKFKLSPSKTLVNCKLIKKHSSLPEINSRPKFLKQRTKSSNVIPWGKKHFPNIKLIVNKVSEYHFNNNVSPFNNPSRKKFKVYRCQLSTLEESCCCSCNSDAMFEVMKSLYDCYKKKNCDDCNCILCGHLPREERRLGKIRKSLLDIGLAGTAKERKEKVKQAAKQLEGKSDAEKELILKELAKTGQPLPKGKTASEKELIRKVRSELGLPPEPKTATEKERMKKAEKAGLVTPLEGKSAAQKEKILKAQQKLGIELPEGRTESERALVRKIKSEAGVSKGVATEKMRKTKEAGVITPIEGKPPEQQEKILRGLAMQGMPLPEAKTASEKRLIDKVRADLGLPPDAKTSSMKAKHAKAAEAGLLQPLEGKTNKEKEKILKGLQERGIPLPEGRTASEKALIAKVKARAPEKIAGVPSEKIRKAKEAGLLTPLEGKPPDQQEKILRGLAMQGIPLPEAKTASEKRLVDKVRADLGLPPDAKTSSMKAKHAKAAEAGLLQPLEGKTNKEKEKILKGLQERGIPLPEGRTASEKALIAKVKARAPEKIAGIPSEKIRKTKEAGVITPIEGKPPDQQEKILRGLAMQGMPLPEAKTASEKRLIDKVRADLGLPPDAKTSSMKAKHAKAAEAGLLQPLEGKTNKEKEKILKGLQERGIPLPEGRTASEKALIAKVKARAPEKIAGVPSEKIRKAKEAGLLTPLEGKTPDQQEKILRGLAMQGIPLPEAKTASEKRLVDKVRADLGLPPDAKTSSMKAKHAKAAEAGLLQPLEGKTNKEKEKILKGLQERGIQLPEGRTTSEKAIIAKVKARAPEPVAAAPSEKIRKAKEAGLLTPLEGKTPDQKEKIIKGIAMQGLPLPEGKTASERKMIDKVRKDLGLPPEAKNKAMKDKHKKAAEAGLLQPLEGKTTKEKEKILQGLHEMGIPLPEGRTKSEKALIAKIKTRAPEPIAPVPSEKARKAKEKAAPTVAVTPSEKLRKAKAAGLVTPLEGKAPEQREKILRGLGMQGIPLPEAKTASEKRLIEKVRADLGLPPEPQSSAMRGKYAKAADAGILQPLEGKSHKEKEKILQGLHDMGIPLPVGRTASEKALIAKIQTEPKAPSEKLRKAKAAGLVTPLAGKSAAQREKILRGLAMQGVPLPEAKTPSEKMLIDKVRADLGLPPDPKNTSMRDKYAKAADAGLMMPLEGKSHKEKERILKGLRDMGIPLPEGRTASEKALITKILTPSAAPSAAAAAAPTEKLRKAKAAGLLTPLEGKSAAQKEKILRGLAMQGLPLPEVKTSSDRKLLDKVRADVGLPPEPKTPSMKEKYEQAAAAGLLQPLEGKSDQEKEKILQGLQKMGVPLPEGRTKSEKALISKVKGGPRPSVKLIPSEKLRKAQAAGLITPLEGKSPEQREKILRGLVMQGVPLPEGKSASEKILIDKVRADVGLPPPPRTASEKEKYNKAVAAGIMTPLEGKSAAEKEKILRAQQNLGIALPKGRTASEKDLINKIKRERPRTRTVSVGAPPLPPDKRRKLDEKTAKVIKEGSGPVDECICGLLTPESEREAPPAYIPPPVEKRKVAPTPSITTAKIRKAKEAGLLTPLEGKSAEQKEKILKGLAATGIPLPEGKTVSEKALIKKVKADMGVREPTPSEKVRKAKLAGVLTPLEGKPISQKEKILRGRAAAGLPLPVGKTPSEKALIHKIKKDTGYVTPSPSERMKRAKAAGLLTPLEGKTTAQKEKILRDRLAAGVPIPEGKTPSEKDIIRKITAEAPPSVKPSERLRKAKATGVLTPLEGKSPKEKERIIRGLVKARVPLPEPKTASEKNLMDKVRRDVGLPREPSTPSLKEKLRKAQEAGIITPLEGKSKPEKEKVLRRLHEAGLPLPEGRTASEKSMVKRIKAEAPERKTPSEKIKAAKAAGLLTPLEGKSTAQKEQILKSLADAGVPLPEAKTASEKAIIAKIKTERKERPEKRPSERLKPTKEVEFIHKPMTPVERRKLDQKTAKVMKEGKGPSDECICGLLTPETEIGEPPKAPSKIPSEKIRKAKAAGILTPLEGKSSADKEKILRGQAKAGIPLPEAKTTSDRKLTNKIRKELGLPPEPKTASMKERHDKAAAAGLLQPLEGLSPAEKVRVLKGQADLGLELPEGRTASEKELIAKIKAETKLPPSRIPSDKVAKAKAAGLLTPLKGKKAADKEKIMRGLAKEGLPLPDKTSSERKIANKIRKELGLPPEPKTSDMKEKYKEAATAGILVPLEGLSPPEKEKLLRAQAKMGIPLPEARTASEKALIAKIKAEGEPSLRTAKKLKKAKAAGLLTPLEGKSHKEKERIVEKLADAGLPLPEGKTASEKALIQKVRAERGEPPPAKTASEKAIVQKAKRDGLLTPIAGKSAKEKERIIKGLADAGLPMPEGKTTSEKELIKKIRTEAGLPPEPTPSEKRGEIKTKSKRVGATASKKLKARGIGEGGIAEEFEDVLKTTTCDRGCGCDKKKIRFKHSYVKIRVTSPDISSLCPCPNECIPGVKAGAFIDNEGIKVTVGRVNGATSYTSQYSIHLVESSKHIITLYDKLLSNRYSSNTSIDSLDASPNNNIVSNDLQQTTDTATPSQRCLDKNSKMNHGQLYSSTSYSSDSYDSPSSYRTYEIKSARDSTDKWIDSSGRFRDATGYLEALGEIYRRPMLMSYSSDDTATELSSRGSFDSIIVIRSESSLSLTTSASSVDVISVISFSSCSTDSNSTHYLYCPVLGGNFSDSTVEELECFTNKIDYSEGDTLTSNSNSLITKGRRDETRTKKSGNNEAIAARQRRHNEYLTFRMSQMELGYDKMRTRVTNTGDPVIVINDLNSEHDITTMVDQLLSKNEFSDASSIFVVVPTSDDNDSDDSEETVNSTICIQVSEQVKHWSRNPSCTGERATTPKRSISATRGLRISSKGKKYFMDGMQKNVASFQHNETITESPEGYEYVSTKQRSTINKPRRRELLVNRYQVASTDTTSDRPCCCAPEVKQAAVQNHSSDDGCAASVVSEVLTPLLVTQGLDSDQYRQLRNLSVSQETSYIAANLPPTPVEACQIPPCSGHVSCHDPPRPPPRRDISEPCRCSPEKLRELLAEAVKAGKSMNMKSTGCGGGPPKPIQVTIAPPPPPPPPLPPPPPPPPPTPYKPNQPIITESDEDCPSCSKHKYKDGATIKCTCSGKKKIIKLRALCPCEQYQPPVSNTVTGPRPGTRSFGAQFCTCDDPPCETCPKKFFGILNKKGAGKQSSRMGYIDVCGPDGGSVLMEQGGTYTQAGRRDLPANSSATMKSSSSSKNKCVCRNKRKKKKNVVCECSPPSLGLEQDVVAMISQPSPLDFSYDELIKYQKYEQKQALKQKSDMTQTQSGFSVLKKKKPPPPPETEFTVEDAVRYYATLNPDLLKELCPPPSGFDEADDCDCEDKKKKSKVDCECPYEPPPPPPPEPAKEEEGPFRGFKFSIGGKGSGSKGLGGVCCFDMIEELYISKQRSKER</sequence>
<accession>A0A7E5WLJ7</accession>
<organism evidence="4 5">
    <name type="scientific">Trichoplusia ni</name>
    <name type="common">Cabbage looper</name>
    <dbReference type="NCBI Taxonomy" id="7111"/>
    <lineage>
        <taxon>Eukaryota</taxon>
        <taxon>Metazoa</taxon>
        <taxon>Ecdysozoa</taxon>
        <taxon>Arthropoda</taxon>
        <taxon>Hexapoda</taxon>
        <taxon>Insecta</taxon>
        <taxon>Pterygota</taxon>
        <taxon>Neoptera</taxon>
        <taxon>Endopterygota</taxon>
        <taxon>Lepidoptera</taxon>
        <taxon>Glossata</taxon>
        <taxon>Ditrysia</taxon>
        <taxon>Noctuoidea</taxon>
        <taxon>Noctuidae</taxon>
        <taxon>Plusiinae</taxon>
        <taxon>Trichoplusia</taxon>
    </lineage>
</organism>
<feature type="compositionally biased region" description="Polar residues" evidence="3">
    <location>
        <begin position="2614"/>
        <end position="2637"/>
    </location>
</feature>
<evidence type="ECO:0000313" key="5">
    <source>
        <dbReference type="RefSeq" id="XP_026741625.1"/>
    </source>
</evidence>
<dbReference type="PANTHER" id="PTHR13037">
    <property type="entry name" value="FORMIN"/>
    <property type="match status" value="1"/>
</dbReference>
<feature type="compositionally biased region" description="Basic and acidic residues" evidence="3">
    <location>
        <begin position="2029"/>
        <end position="2046"/>
    </location>
</feature>
<feature type="region of interest" description="Disordered" evidence="3">
    <location>
        <begin position="1801"/>
        <end position="1834"/>
    </location>
</feature>
<keyword evidence="1" id="KW-0945">Host-virus interaction</keyword>
<dbReference type="Proteomes" id="UP000322000">
    <property type="component" value="Chromosome 20"/>
</dbReference>
<feature type="region of interest" description="Disordered" evidence="3">
    <location>
        <begin position="397"/>
        <end position="429"/>
    </location>
</feature>
<feature type="compositionally biased region" description="Low complexity" evidence="3">
    <location>
        <begin position="2652"/>
        <end position="2664"/>
    </location>
</feature>
<feature type="compositionally biased region" description="Basic and acidic residues" evidence="3">
    <location>
        <begin position="2467"/>
        <end position="2476"/>
    </location>
</feature>
<reference evidence="5" key="1">
    <citation type="submission" date="2025-08" db="UniProtKB">
        <authorList>
            <consortium name="RefSeq"/>
        </authorList>
    </citation>
    <scope>IDENTIFICATION</scope>
</reference>
<evidence type="ECO:0000256" key="1">
    <source>
        <dbReference type="ARBA" id="ARBA00022581"/>
    </source>
</evidence>
<feature type="region of interest" description="Disordered" evidence="3">
    <location>
        <begin position="2236"/>
        <end position="2274"/>
    </location>
</feature>
<keyword evidence="2" id="KW-0175">Coiled coil</keyword>
<name>A0A7E5WLJ7_TRINI</name>
<feature type="compositionally biased region" description="Basic and acidic residues" evidence="3">
    <location>
        <begin position="1896"/>
        <end position="1911"/>
    </location>
</feature>
<feature type="compositionally biased region" description="Basic and acidic residues" evidence="3">
    <location>
        <begin position="251"/>
        <end position="263"/>
    </location>
</feature>
<feature type="region of interest" description="Disordered" evidence="3">
    <location>
        <begin position="531"/>
        <end position="562"/>
    </location>
</feature>
<feature type="region of interest" description="Disordered" evidence="3">
    <location>
        <begin position="1848"/>
        <end position="1945"/>
    </location>
</feature>
<feature type="coiled-coil region" evidence="2">
    <location>
        <begin position="207"/>
        <end position="234"/>
    </location>
</feature>
<dbReference type="OrthoDB" id="7455220at2759"/>
<feature type="region of interest" description="Disordered" evidence="3">
    <location>
        <begin position="1595"/>
        <end position="1616"/>
    </location>
</feature>
<dbReference type="InParanoid" id="A0A7E5WLJ7"/>
<feature type="compositionally biased region" description="Basic and acidic residues" evidence="3">
    <location>
        <begin position="340"/>
        <end position="349"/>
    </location>
</feature>
<feature type="region of interest" description="Disordered" evidence="3">
    <location>
        <begin position="2101"/>
        <end position="2144"/>
    </location>
</feature>
<dbReference type="PANTHER" id="PTHR13037:SF24">
    <property type="entry name" value="POLYCOMB PROTEIN PCL-RELATED"/>
    <property type="match status" value="1"/>
</dbReference>
<keyword evidence="4" id="KW-1185">Reference proteome</keyword>
<feature type="region of interest" description="Disordered" evidence="3">
    <location>
        <begin position="663"/>
        <end position="695"/>
    </location>
</feature>
<feature type="compositionally biased region" description="Pro residues" evidence="3">
    <location>
        <begin position="3162"/>
        <end position="3185"/>
    </location>
</feature>
<gene>
    <name evidence="5" type="primary">LOC113503742</name>
</gene>
<evidence type="ECO:0000256" key="2">
    <source>
        <dbReference type="SAM" id="Coils"/>
    </source>
</evidence>
<feature type="region of interest" description="Disordered" evidence="3">
    <location>
        <begin position="2029"/>
        <end position="2074"/>
    </location>
</feature>
<evidence type="ECO:0000313" key="4">
    <source>
        <dbReference type="Proteomes" id="UP000322000"/>
    </source>
</evidence>
<feature type="region of interest" description="Disordered" evidence="3">
    <location>
        <begin position="2614"/>
        <end position="2664"/>
    </location>
</feature>
<feature type="region of interest" description="Disordered" evidence="3">
    <location>
        <begin position="3460"/>
        <end position="3499"/>
    </location>
</feature>
<feature type="region of interest" description="Disordered" evidence="3">
    <location>
        <begin position="339"/>
        <end position="361"/>
    </location>
</feature>
<feature type="compositionally biased region" description="Pro residues" evidence="3">
    <location>
        <begin position="3468"/>
        <end position="3477"/>
    </location>
</feature>
<feature type="region of interest" description="Disordered" evidence="3">
    <location>
        <begin position="1995"/>
        <end position="2016"/>
    </location>
</feature>
<feature type="region of interest" description="Disordered" evidence="3">
    <location>
        <begin position="797"/>
        <end position="825"/>
    </location>
</feature>
<feature type="region of interest" description="Disordered" evidence="3">
    <location>
        <begin position="244"/>
        <end position="279"/>
    </location>
</feature>
<feature type="region of interest" description="Disordered" evidence="3">
    <location>
        <begin position="3146"/>
        <end position="3188"/>
    </location>
</feature>
<feature type="compositionally biased region" description="Basic and acidic residues" evidence="3">
    <location>
        <begin position="925"/>
        <end position="940"/>
    </location>
</feature>
<feature type="compositionally biased region" description="Basic and acidic residues" evidence="3">
    <location>
        <begin position="1921"/>
        <end position="1945"/>
    </location>
</feature>
<feature type="region of interest" description="Disordered" evidence="3">
    <location>
        <begin position="2457"/>
        <end position="2481"/>
    </location>
</feature>
<dbReference type="RefSeq" id="XP_026741625.1">
    <property type="nucleotide sequence ID" value="XM_026885824.1"/>
</dbReference>
<feature type="region of interest" description="Disordered" evidence="3">
    <location>
        <begin position="3390"/>
        <end position="3416"/>
    </location>
</feature>
<feature type="compositionally biased region" description="Basic and acidic residues" evidence="3">
    <location>
        <begin position="1853"/>
        <end position="1869"/>
    </location>
</feature>
<feature type="region of interest" description="Disordered" evidence="3">
    <location>
        <begin position="1539"/>
        <end position="1569"/>
    </location>
</feature>
<dbReference type="KEGG" id="tnl:113503742"/>
<feature type="compositionally biased region" description="Basic and acidic residues" evidence="3">
    <location>
        <begin position="2246"/>
        <end position="2260"/>
    </location>
</feature>
<dbReference type="GeneID" id="113503742"/>
<feature type="region of interest" description="Disordered" evidence="3">
    <location>
        <begin position="1388"/>
        <end position="1418"/>
    </location>
</feature>